<dbReference type="GO" id="GO:0006783">
    <property type="term" value="P:heme biosynthetic process"/>
    <property type="evidence" value="ECO:0007669"/>
    <property type="project" value="UniProtKB-KW"/>
</dbReference>
<dbReference type="Gene3D" id="3.40.190.10">
    <property type="entry name" value="Periplasmic binding protein-like II"/>
    <property type="match status" value="2"/>
</dbReference>
<keyword evidence="7" id="KW-0350">Heme biosynthesis</keyword>
<evidence type="ECO:0000313" key="15">
    <source>
        <dbReference type="Proteomes" id="UP000274922"/>
    </source>
</evidence>
<evidence type="ECO:0000256" key="5">
    <source>
        <dbReference type="ARBA" id="ARBA00012655"/>
    </source>
</evidence>
<evidence type="ECO:0000256" key="4">
    <source>
        <dbReference type="ARBA" id="ARBA00005638"/>
    </source>
</evidence>
<dbReference type="FunFam" id="3.40.190.10:FF:000005">
    <property type="entry name" value="Porphobilinogen deaminase"/>
    <property type="match status" value="1"/>
</dbReference>
<protein>
    <recommendedName>
        <fullName evidence="5">hydroxymethylbilane synthase</fullName>
        <ecNumber evidence="5">2.5.1.61</ecNumber>
    </recommendedName>
    <alternativeName>
        <fullName evidence="10">Hydroxymethylbilane synthase</fullName>
    </alternativeName>
    <alternativeName>
        <fullName evidence="9">Pre-uroporphyrinogen synthase</fullName>
    </alternativeName>
</protein>
<evidence type="ECO:0000256" key="3">
    <source>
        <dbReference type="ARBA" id="ARBA00004735"/>
    </source>
</evidence>
<dbReference type="CDD" id="cd13645">
    <property type="entry name" value="PBP2_HuPBGD_like"/>
    <property type="match status" value="1"/>
</dbReference>
<dbReference type="GO" id="GO:0005737">
    <property type="term" value="C:cytoplasm"/>
    <property type="evidence" value="ECO:0007669"/>
    <property type="project" value="TreeGrafter"/>
</dbReference>
<evidence type="ECO:0000256" key="2">
    <source>
        <dbReference type="ARBA" id="ARBA00002869"/>
    </source>
</evidence>
<evidence type="ECO:0000256" key="6">
    <source>
        <dbReference type="ARBA" id="ARBA00022679"/>
    </source>
</evidence>
<comment type="pathway">
    <text evidence="3">Porphyrin-containing compound metabolism; protoporphyrin-IX biosynthesis; coproporphyrinogen-III from 5-aminolevulinate: step 2/4.</text>
</comment>
<comment type="cofactor">
    <cofactor evidence="1">
        <name>dipyrromethane</name>
        <dbReference type="ChEBI" id="CHEBI:60342"/>
    </cofactor>
</comment>
<evidence type="ECO:0000256" key="8">
    <source>
        <dbReference type="ARBA" id="ARBA00023244"/>
    </source>
</evidence>
<dbReference type="NCBIfam" id="TIGR00212">
    <property type="entry name" value="hemC"/>
    <property type="match status" value="1"/>
</dbReference>
<keyword evidence="15" id="KW-1185">Reference proteome</keyword>
<evidence type="ECO:0000259" key="12">
    <source>
        <dbReference type="Pfam" id="PF01379"/>
    </source>
</evidence>
<organism evidence="14 15">
    <name type="scientific">Caulochytrium protostelioides</name>
    <dbReference type="NCBI Taxonomy" id="1555241"/>
    <lineage>
        <taxon>Eukaryota</taxon>
        <taxon>Fungi</taxon>
        <taxon>Fungi incertae sedis</taxon>
        <taxon>Chytridiomycota</taxon>
        <taxon>Chytridiomycota incertae sedis</taxon>
        <taxon>Chytridiomycetes</taxon>
        <taxon>Caulochytriales</taxon>
        <taxon>Caulochytriaceae</taxon>
        <taxon>Caulochytrium</taxon>
    </lineage>
</organism>
<dbReference type="Pfam" id="PF01379">
    <property type="entry name" value="Porphobil_deam"/>
    <property type="match status" value="1"/>
</dbReference>
<dbReference type="PANTHER" id="PTHR11557">
    <property type="entry name" value="PORPHOBILINOGEN DEAMINASE"/>
    <property type="match status" value="1"/>
</dbReference>
<keyword evidence="8" id="KW-0627">Porphyrin biosynthesis</keyword>
<dbReference type="Pfam" id="PF03900">
    <property type="entry name" value="Porphobil_deamC"/>
    <property type="match status" value="1"/>
</dbReference>
<dbReference type="InterPro" id="IPR022417">
    <property type="entry name" value="Porphobilin_deaminase_N"/>
</dbReference>
<dbReference type="PANTHER" id="PTHR11557:SF0">
    <property type="entry name" value="PORPHOBILINOGEN DEAMINASE"/>
    <property type="match status" value="1"/>
</dbReference>
<keyword evidence="6" id="KW-0808">Transferase</keyword>
<dbReference type="SUPFAM" id="SSF53850">
    <property type="entry name" value="Periplasmic binding protein-like II"/>
    <property type="match status" value="1"/>
</dbReference>
<dbReference type="InterPro" id="IPR000860">
    <property type="entry name" value="HemC"/>
</dbReference>
<dbReference type="STRING" id="1555241.A0A4P9XFH4"/>
<evidence type="ECO:0000256" key="10">
    <source>
        <dbReference type="ARBA" id="ARBA00033064"/>
    </source>
</evidence>
<dbReference type="InterPro" id="IPR022418">
    <property type="entry name" value="Porphobilinogen_deaminase_C"/>
</dbReference>
<sequence>MQRNITIGTRESPLAMIQARHVQDLLQAAHPGLRVSLLGMTTTGDQIQNVALNKIGSKSLFTKELEVALLAERVDLIVHSLKDMPTVLPPGLCLAGVTARENPADAVLVAQRHQGTYTTLADLPAGAVVGTSSVRRMAQLRYAYPHLTFKDARGNLNTRLAKLDDPAFGYDCLILAYAGAHRLGWDDRITSVIPSETMLHAVGQGALGLECRSDDRGVRRLIRAIAHRPSEARTLTERAYMRFLEGGCSVPLGVQTTLAATANGYTLTLDACVASVRGDTVLRSQSSSDNNDDDAAMLGGSDPEASVAGQTWRALGEAVGKQLLEMGARPLLDEAKQTAVVVRTTATITTSLPT</sequence>
<dbReference type="SUPFAM" id="SSF54782">
    <property type="entry name" value="Porphobilinogen deaminase (hydroxymethylbilane synthase), C-terminal domain"/>
    <property type="match status" value="1"/>
</dbReference>
<dbReference type="Gene3D" id="3.30.160.40">
    <property type="entry name" value="Porphobilinogen deaminase, C-terminal domain"/>
    <property type="match status" value="1"/>
</dbReference>
<proteinExistence type="inferred from homology"/>
<dbReference type="PRINTS" id="PR00151">
    <property type="entry name" value="PORPHBDMNASE"/>
</dbReference>
<dbReference type="EC" id="2.5.1.61" evidence="5"/>
<dbReference type="InterPro" id="IPR036803">
    <property type="entry name" value="Porphobilinogen_deaminase_C_sf"/>
</dbReference>
<feature type="region of interest" description="Disordered" evidence="11">
    <location>
        <begin position="283"/>
        <end position="305"/>
    </location>
</feature>
<dbReference type="OrthoDB" id="564646at2759"/>
<evidence type="ECO:0000256" key="9">
    <source>
        <dbReference type="ARBA" id="ARBA00030685"/>
    </source>
</evidence>
<dbReference type="GO" id="GO:0004418">
    <property type="term" value="F:hydroxymethylbilane synthase activity"/>
    <property type="evidence" value="ECO:0007669"/>
    <property type="project" value="UniProtKB-EC"/>
</dbReference>
<feature type="domain" description="Porphobilinogen deaminase C-terminal" evidence="13">
    <location>
        <begin position="234"/>
        <end position="299"/>
    </location>
</feature>
<dbReference type="PIRSF" id="PIRSF001438">
    <property type="entry name" value="4pyrrol_synth_OHMeBilane_synth"/>
    <property type="match status" value="1"/>
</dbReference>
<evidence type="ECO:0000256" key="7">
    <source>
        <dbReference type="ARBA" id="ARBA00023133"/>
    </source>
</evidence>
<name>A0A4P9XFH4_9FUNG</name>
<comment type="similarity">
    <text evidence="4">Belongs to the HMBS family.</text>
</comment>
<evidence type="ECO:0000259" key="13">
    <source>
        <dbReference type="Pfam" id="PF03900"/>
    </source>
</evidence>
<comment type="function">
    <text evidence="2">Tetrapolymerization of the monopyrrole PBG into the hydroxymethylbilane pre-uroporphyrinogen in several discrete steps.</text>
</comment>
<dbReference type="AlphaFoldDB" id="A0A4P9XFH4"/>
<evidence type="ECO:0000256" key="1">
    <source>
        <dbReference type="ARBA" id="ARBA00001916"/>
    </source>
</evidence>
<gene>
    <name evidence="14" type="ORF">CXG81DRAFT_29140</name>
</gene>
<dbReference type="FunFam" id="3.40.190.10:FF:000004">
    <property type="entry name" value="Porphobilinogen deaminase"/>
    <property type="match status" value="1"/>
</dbReference>
<dbReference type="Proteomes" id="UP000274922">
    <property type="component" value="Unassembled WGS sequence"/>
</dbReference>
<accession>A0A4P9XFH4</accession>
<evidence type="ECO:0000256" key="11">
    <source>
        <dbReference type="SAM" id="MobiDB-lite"/>
    </source>
</evidence>
<dbReference type="EMBL" id="ML014116">
    <property type="protein sequence ID" value="RKP03900.1"/>
    <property type="molecule type" value="Genomic_DNA"/>
</dbReference>
<feature type="domain" description="Porphobilinogen deaminase N-terminal" evidence="12">
    <location>
        <begin position="5"/>
        <end position="218"/>
    </location>
</feature>
<reference evidence="15" key="1">
    <citation type="journal article" date="2018" name="Nat. Microbiol.">
        <title>Leveraging single-cell genomics to expand the fungal tree of life.</title>
        <authorList>
            <person name="Ahrendt S.R."/>
            <person name="Quandt C.A."/>
            <person name="Ciobanu D."/>
            <person name="Clum A."/>
            <person name="Salamov A."/>
            <person name="Andreopoulos B."/>
            <person name="Cheng J.F."/>
            <person name="Woyke T."/>
            <person name="Pelin A."/>
            <person name="Henrissat B."/>
            <person name="Reynolds N.K."/>
            <person name="Benny G.L."/>
            <person name="Smith M.E."/>
            <person name="James T.Y."/>
            <person name="Grigoriev I.V."/>
        </authorList>
    </citation>
    <scope>NUCLEOTIDE SEQUENCE [LARGE SCALE GENOMIC DNA]</scope>
    <source>
        <strain evidence="15">ATCC 52028</strain>
    </source>
</reference>
<dbReference type="HAMAP" id="MF_00260">
    <property type="entry name" value="Porphobil_deam"/>
    <property type="match status" value="1"/>
</dbReference>
<evidence type="ECO:0000313" key="14">
    <source>
        <dbReference type="EMBL" id="RKP03900.1"/>
    </source>
</evidence>